<protein>
    <submittedName>
        <fullName evidence="4">Uncharacterized protein</fullName>
    </submittedName>
</protein>
<dbReference type="Gene3D" id="1.25.40.10">
    <property type="entry name" value="Tetratricopeptide repeat domain"/>
    <property type="match status" value="1"/>
</dbReference>
<dbReference type="InterPro" id="IPR039226">
    <property type="entry name" value="Ski3/TTC37"/>
</dbReference>
<dbReference type="PANTHER" id="PTHR15704:SF7">
    <property type="entry name" value="SUPERKILLER COMPLEX PROTEIN 3"/>
    <property type="match status" value="1"/>
</dbReference>
<evidence type="ECO:0000256" key="3">
    <source>
        <dbReference type="SAM" id="MobiDB-lite"/>
    </source>
</evidence>
<dbReference type="OrthoDB" id="6606904at2759"/>
<reference evidence="4" key="1">
    <citation type="journal article" date="2021" name="Mol. Ecol. Resour.">
        <title>Apolygus lucorum genome provides insights into omnivorousness and mesophyll feeding.</title>
        <authorList>
            <person name="Liu Y."/>
            <person name="Liu H."/>
            <person name="Wang H."/>
            <person name="Huang T."/>
            <person name="Liu B."/>
            <person name="Yang B."/>
            <person name="Yin L."/>
            <person name="Li B."/>
            <person name="Zhang Y."/>
            <person name="Zhang S."/>
            <person name="Jiang F."/>
            <person name="Zhang X."/>
            <person name="Ren Y."/>
            <person name="Wang B."/>
            <person name="Wang S."/>
            <person name="Lu Y."/>
            <person name="Wu K."/>
            <person name="Fan W."/>
            <person name="Wang G."/>
        </authorList>
    </citation>
    <scope>NUCLEOTIDE SEQUENCE</scope>
    <source>
        <strain evidence="4">12Hb</strain>
    </source>
</reference>
<dbReference type="EMBL" id="WIXP02000011">
    <property type="protein sequence ID" value="KAF6202516.1"/>
    <property type="molecule type" value="Genomic_DNA"/>
</dbReference>
<feature type="region of interest" description="Disordered" evidence="3">
    <location>
        <begin position="1677"/>
        <end position="1704"/>
    </location>
</feature>
<comment type="caution">
    <text evidence="4">The sequence shown here is derived from an EMBL/GenBank/DDBJ whole genome shotgun (WGS) entry which is preliminary data.</text>
</comment>
<organism evidence="4 5">
    <name type="scientific">Apolygus lucorum</name>
    <name type="common">Small green plant bug</name>
    <name type="synonym">Lygocoris lucorum</name>
    <dbReference type="NCBI Taxonomy" id="248454"/>
    <lineage>
        <taxon>Eukaryota</taxon>
        <taxon>Metazoa</taxon>
        <taxon>Ecdysozoa</taxon>
        <taxon>Arthropoda</taxon>
        <taxon>Hexapoda</taxon>
        <taxon>Insecta</taxon>
        <taxon>Pterygota</taxon>
        <taxon>Neoptera</taxon>
        <taxon>Paraneoptera</taxon>
        <taxon>Hemiptera</taxon>
        <taxon>Heteroptera</taxon>
        <taxon>Panheteroptera</taxon>
        <taxon>Cimicomorpha</taxon>
        <taxon>Miridae</taxon>
        <taxon>Mirini</taxon>
        <taxon>Apolygus</taxon>
    </lineage>
</organism>
<dbReference type="Proteomes" id="UP000466442">
    <property type="component" value="Unassembled WGS sequence"/>
</dbReference>
<evidence type="ECO:0000256" key="2">
    <source>
        <dbReference type="ARBA" id="ARBA00022803"/>
    </source>
</evidence>
<dbReference type="SUPFAM" id="SSF48452">
    <property type="entry name" value="TPR-like"/>
    <property type="match status" value="1"/>
</dbReference>
<name>A0A8S9X351_APOLU</name>
<proteinExistence type="predicted"/>
<accession>A0A8S9X351</accession>
<dbReference type="GO" id="GO:0055087">
    <property type="term" value="C:Ski complex"/>
    <property type="evidence" value="ECO:0007669"/>
    <property type="project" value="InterPro"/>
</dbReference>
<keyword evidence="1" id="KW-0677">Repeat</keyword>
<sequence>MVHFNVSSPPQSLIEGEKILSFKLDHLDDGSVKAGLNLKELHERVGSNTTPGTKVSFVIRNEISSKERVLFKFCKEQMKKKKFDLIVSHASELLKEHPSSAWAHFFFGVACKKIPDKEYLFVPALTHAVSVNPNFLSGWQALHKHFQSLGGFFNKNSHDETCIILRVLLRLDPNYDNWCGLVGQIWDYVTVNDFNENHILSLLSPYLNCDCPKRQETVAQVFINFIRYKKKLLPKSFSTEVLKSFQILITAKESEVYRLGVLFAAVRYFNRSNDSKQICELLNFVHVNNVFKWNLNSAKEFAYNLIYEMFRSLGPDALEAVLILKTACGEDMLNNNRYFLSDAILKLTSSYSNLLKNYNSRRGSQLFWGRLLYLRVLTHLKLYQEAYEQVLVDLKFRSENSIVEKEYMEILIDILGHAKDPFLQRFALQLGYKFLKLYGLDVKVLHHICFINLCLKDHVTAAEGFKCLMSLGALDDVIYLQAIREEDDDTKLDYLKSLENVTNAHLLSAVIYSRMGKSKRVVKSMLEASFHYHGGIAPFEWLGIHYYERDLVVKSIRYFLEAFSNYLVSCISVNYIISIYSKHNDASKLRAFFETLNGRSAITMDVACSANLKAGLNYLTKAKETYDFHRALEKFRKVTDFSFERKIIEMVADSQSFFGMHGSASDFYLMCHAENERFHVYPAVLYVSEIKMVKRKAGYKYLTISRSVAAKASQSPMALYTFGCAVFDRALASHSVNNYRHCIFLCQQAVLILSRCIALYSEVASFWITLGNLMFTISSVHASFGSVLVPSWLLSQNKETRSMVLVKKHEAYILALRCYSVALKICKSADMRSLINFYIGLTFRYAKTFYKESGDRMLYWALSYALDSCDFLSWQRNNLCGVILTGLDQFKDALEFFKDAMLIGAKEDARDAEFNLGIVYLRLGEFTDAHEVFMYRRGGDPMDSLVWRSYMLLHQCLGDRDTVLHNLWFLIYSIKHYPSFEQGMEYLRLMCDTVPVNDSDISEHLKKKCLLYTIFRSQMFMKMTFVGDCEVPHKFNDVTALNYFHHGEYQSALGYHAAAEDNFHEFLKLIAEGGPQHDSLIDHSLFRLAMASENNLSCLHDLLSTEKGNPDIAVSKFYATCSGDDKKIATAELLKDLDSCKSETDTIFASLFGVMKDSDHTKLPPTTRKLYTEFVSRKLILTLLGIPSTKAGFSQPHPSEEMLDQIIRSIFTLFVTDETSSDFLSKQSIINILEKELSDFSESTKTQPEETKKEHRPQLPAILKFYDGYTDMTSTKDKKKEVEVDEEDHLDSISGPEAHISAVVRGKLIQKSSVATQTLFDPGLGSLVDHLKQEQDLRTAIALRTLSGTEQEITKKRAFVTHGYNDYREDEPSETLVNLMQEIREDLNLLKGVERYTIYRTKSVESLLTLLSDTSYLSVESYLYDSDYREGRSEEAKKLKVERKKKRMERAFISKKHTSFNVECWDEKCGLISSDEEIPMDEFKLAKKIIADLPAEEALKYAIKYLKDRGDPMAVLPAIHRIPKLVVWYDNRRLIKSAKVKEQERAELLDKSHHLWSKPYYKVTALMTPDISIPRCVTWDWIDKVKSESDKTKSKHFRIVKQQLVTNARNYFPTMFTEQYNNQLMKNFRKTFYAYMPSKEIETICFNPKRLTAEEEEAQKAKIAACYKHNAQVYKKPADVPKRKDRRGNNQKRGKRTAAASVKKDSVKKITLSIPGEVTMTSSA</sequence>
<evidence type="ECO:0000313" key="4">
    <source>
        <dbReference type="EMBL" id="KAF6202516.1"/>
    </source>
</evidence>
<keyword evidence="2" id="KW-0802">TPR repeat</keyword>
<feature type="compositionally biased region" description="Basic residues" evidence="3">
    <location>
        <begin position="1683"/>
        <end position="1696"/>
    </location>
</feature>
<dbReference type="PANTHER" id="PTHR15704">
    <property type="entry name" value="SUPERKILLER 3 PROTEIN-RELATED"/>
    <property type="match status" value="1"/>
</dbReference>
<dbReference type="InterPro" id="IPR011990">
    <property type="entry name" value="TPR-like_helical_dom_sf"/>
</dbReference>
<evidence type="ECO:0000313" key="5">
    <source>
        <dbReference type="Proteomes" id="UP000466442"/>
    </source>
</evidence>
<gene>
    <name evidence="4" type="ORF">GE061_002912</name>
</gene>
<dbReference type="GO" id="GO:0006401">
    <property type="term" value="P:RNA catabolic process"/>
    <property type="evidence" value="ECO:0007669"/>
    <property type="project" value="InterPro"/>
</dbReference>
<keyword evidence="5" id="KW-1185">Reference proteome</keyword>
<evidence type="ECO:0000256" key="1">
    <source>
        <dbReference type="ARBA" id="ARBA00022737"/>
    </source>
</evidence>